<dbReference type="NCBIfam" id="TIGR00792">
    <property type="entry name" value="gph"/>
    <property type="match status" value="1"/>
</dbReference>
<feature type="transmembrane region" description="Helical" evidence="1">
    <location>
        <begin position="330"/>
        <end position="354"/>
    </location>
</feature>
<dbReference type="KEGG" id="plut:EI981_06410"/>
<protein>
    <submittedName>
        <fullName evidence="2">MFS transporter</fullName>
    </submittedName>
</protein>
<gene>
    <name evidence="2" type="ORF">EI981_06410</name>
</gene>
<dbReference type="AlphaFoldDB" id="A0A3S9UUZ4"/>
<dbReference type="InterPro" id="IPR039672">
    <property type="entry name" value="MFS_2"/>
</dbReference>
<dbReference type="InterPro" id="IPR001927">
    <property type="entry name" value="Na/Gal_symport"/>
</dbReference>
<feature type="transmembrane region" description="Helical" evidence="1">
    <location>
        <begin position="419"/>
        <end position="438"/>
    </location>
</feature>
<feature type="transmembrane region" description="Helical" evidence="1">
    <location>
        <begin position="28"/>
        <end position="48"/>
    </location>
</feature>
<sequence>MRVDASENKYNNAGYVPVSFREKLGYGIGDFTTSLVFTVIGTFLSIFYTDVIGIAPAVIGTMMLLVRVIDGGADIVMGAIVDRTDSKHGKARPWLLWMSVPFGGSLILLFYAPELGSTGEIVYAYATYLLVNLIYTAINIPYGTLNALITQDPYQRSLLNIFRMTLAMAGAALITFVTMPMVNHFGGGKTGWFLTFLIIGALAPFMYLITFKATKERVKPVVAAKKVPLKRALPALFRNKYWLLMVAFCLVVYIGSALTSGLNAYYAKYILENADLVGPLGLASLLPMLIGIPLSAPLVKRFGKRNTALSASVLGMTGIAIIMIDPYNFNVILIGTVVKALFMAPLVGTMFAMLADTIEYGEWKTGIRSEGLVYSAGSFGTKVGSGLGGAAVGWSLAFGGYDGTLANQSGQAIEVIKMVYLYAPLVISILAILILYVYQLDKKFPAIIQELKEMTRNQ</sequence>
<evidence type="ECO:0000313" key="3">
    <source>
        <dbReference type="Proteomes" id="UP000270678"/>
    </source>
</evidence>
<dbReference type="Gene3D" id="1.20.1250.20">
    <property type="entry name" value="MFS general substrate transporter like domains"/>
    <property type="match status" value="2"/>
</dbReference>
<feature type="transmembrane region" description="Helical" evidence="1">
    <location>
        <begin position="54"/>
        <end position="73"/>
    </location>
</feature>
<dbReference type="GO" id="GO:0006814">
    <property type="term" value="P:sodium ion transport"/>
    <property type="evidence" value="ECO:0007669"/>
    <property type="project" value="InterPro"/>
</dbReference>
<dbReference type="GO" id="GO:0008643">
    <property type="term" value="P:carbohydrate transport"/>
    <property type="evidence" value="ECO:0007669"/>
    <property type="project" value="InterPro"/>
</dbReference>
<feature type="transmembrane region" description="Helical" evidence="1">
    <location>
        <begin position="191"/>
        <end position="209"/>
    </location>
</feature>
<dbReference type="EMBL" id="CP034346">
    <property type="protein sequence ID" value="AZS14123.1"/>
    <property type="molecule type" value="Genomic_DNA"/>
</dbReference>
<feature type="transmembrane region" description="Helical" evidence="1">
    <location>
        <begin position="125"/>
        <end position="149"/>
    </location>
</feature>
<dbReference type="GO" id="GO:0005886">
    <property type="term" value="C:plasma membrane"/>
    <property type="evidence" value="ECO:0007669"/>
    <property type="project" value="TreeGrafter"/>
</dbReference>
<feature type="transmembrane region" description="Helical" evidence="1">
    <location>
        <begin position="161"/>
        <end position="179"/>
    </location>
</feature>
<feature type="transmembrane region" description="Helical" evidence="1">
    <location>
        <begin position="94"/>
        <end position="113"/>
    </location>
</feature>
<proteinExistence type="predicted"/>
<organism evidence="2 3">
    <name type="scientific">Paenibacillus lutimineralis</name>
    <dbReference type="NCBI Taxonomy" id="2707005"/>
    <lineage>
        <taxon>Bacteria</taxon>
        <taxon>Bacillati</taxon>
        <taxon>Bacillota</taxon>
        <taxon>Bacilli</taxon>
        <taxon>Bacillales</taxon>
        <taxon>Paenibacillaceae</taxon>
        <taxon>Paenibacillus</taxon>
    </lineage>
</organism>
<dbReference type="Pfam" id="PF13347">
    <property type="entry name" value="MFS_2"/>
    <property type="match status" value="1"/>
</dbReference>
<dbReference type="InterPro" id="IPR036259">
    <property type="entry name" value="MFS_trans_sf"/>
</dbReference>
<keyword evidence="1" id="KW-1133">Transmembrane helix</keyword>
<feature type="transmembrane region" description="Helical" evidence="1">
    <location>
        <begin position="241"/>
        <end position="266"/>
    </location>
</feature>
<dbReference type="PANTHER" id="PTHR11328">
    <property type="entry name" value="MAJOR FACILITATOR SUPERFAMILY DOMAIN-CONTAINING PROTEIN"/>
    <property type="match status" value="1"/>
</dbReference>
<evidence type="ECO:0000313" key="2">
    <source>
        <dbReference type="EMBL" id="AZS14123.1"/>
    </source>
</evidence>
<dbReference type="SUPFAM" id="SSF103473">
    <property type="entry name" value="MFS general substrate transporter"/>
    <property type="match status" value="1"/>
</dbReference>
<keyword evidence="3" id="KW-1185">Reference proteome</keyword>
<dbReference type="PANTHER" id="PTHR11328:SF24">
    <property type="entry name" value="MAJOR FACILITATOR SUPERFAMILY (MFS) PROFILE DOMAIN-CONTAINING PROTEIN"/>
    <property type="match status" value="1"/>
</dbReference>
<keyword evidence="1" id="KW-0812">Transmembrane</keyword>
<keyword evidence="1" id="KW-0472">Membrane</keyword>
<dbReference type="CDD" id="cd17332">
    <property type="entry name" value="MFS_MelB_like"/>
    <property type="match status" value="1"/>
</dbReference>
<dbReference type="GO" id="GO:0015293">
    <property type="term" value="F:symporter activity"/>
    <property type="evidence" value="ECO:0007669"/>
    <property type="project" value="InterPro"/>
</dbReference>
<accession>A0A3S9UUZ4</accession>
<reference evidence="3" key="1">
    <citation type="submission" date="2018-12" db="EMBL/GenBank/DDBJ databases">
        <title>Complete genome sequence of Paenibacillus sp. MBLB1234.</title>
        <authorList>
            <person name="Nam Y.-D."/>
            <person name="Kang J."/>
            <person name="Chung W.-H."/>
            <person name="Park Y.S."/>
        </authorList>
    </citation>
    <scope>NUCLEOTIDE SEQUENCE [LARGE SCALE GENOMIC DNA]</scope>
    <source>
        <strain evidence="3">MBLB1234</strain>
    </source>
</reference>
<feature type="transmembrane region" description="Helical" evidence="1">
    <location>
        <begin position="306"/>
        <end position="324"/>
    </location>
</feature>
<evidence type="ECO:0000256" key="1">
    <source>
        <dbReference type="SAM" id="Phobius"/>
    </source>
</evidence>
<dbReference type="Proteomes" id="UP000270678">
    <property type="component" value="Chromosome"/>
</dbReference>
<dbReference type="OrthoDB" id="9764596at2"/>
<feature type="transmembrane region" description="Helical" evidence="1">
    <location>
        <begin position="278"/>
        <end position="299"/>
    </location>
</feature>
<name>A0A3S9UUZ4_9BACL</name>